<comment type="caution">
    <text evidence="2">The sequence shown here is derived from an EMBL/GenBank/DDBJ whole genome shotgun (WGS) entry which is preliminary data.</text>
</comment>
<dbReference type="EMBL" id="DTAU01000134">
    <property type="protein sequence ID" value="HFQ79434.1"/>
    <property type="molecule type" value="Genomic_DNA"/>
</dbReference>
<dbReference type="EMBL" id="DTDH01000186">
    <property type="protein sequence ID" value="HGT99129.1"/>
    <property type="molecule type" value="Genomic_DNA"/>
</dbReference>
<organism evidence="2">
    <name type="scientific">Ignisphaera aggregans</name>
    <dbReference type="NCBI Taxonomy" id="334771"/>
    <lineage>
        <taxon>Archaea</taxon>
        <taxon>Thermoproteota</taxon>
        <taxon>Thermoprotei</taxon>
        <taxon>Desulfurococcales</taxon>
        <taxon>Desulfurococcaceae</taxon>
        <taxon>Ignisphaera</taxon>
    </lineage>
</organism>
<dbReference type="AlphaFoldDB" id="A0A7J3N093"/>
<protein>
    <submittedName>
        <fullName evidence="2">Uncharacterized protein</fullName>
    </submittedName>
</protein>
<reference evidence="2" key="1">
    <citation type="journal article" date="2020" name="mSystems">
        <title>Genome- and Community-Level Interaction Insights into Carbon Utilization and Element Cycling Functions of Hydrothermarchaeota in Hydrothermal Sediment.</title>
        <authorList>
            <person name="Zhou Z."/>
            <person name="Liu Y."/>
            <person name="Xu W."/>
            <person name="Pan J."/>
            <person name="Luo Z.H."/>
            <person name="Li M."/>
        </authorList>
    </citation>
    <scope>NUCLEOTIDE SEQUENCE [LARGE SCALE GENOMIC DNA]</scope>
    <source>
        <strain evidence="1">SpSt-629</strain>
        <strain evidence="2">SpSt-688</strain>
    </source>
</reference>
<evidence type="ECO:0000313" key="2">
    <source>
        <dbReference type="EMBL" id="HGT99129.1"/>
    </source>
</evidence>
<dbReference type="InterPro" id="IPR023296">
    <property type="entry name" value="Glyco_hydro_beta-prop_sf"/>
</dbReference>
<sequence>MPNRWIINGSYELIEKGLAIHAIDACIIAYNNVVKIEGYKVYNIQLAISRIDGEIRISMSTISQLNVNRFITILIDRYIYTYVYLQDKRVTNQRFIDLENVDSIDILFAYALSAVEVFVKRKDIDTDWILLAQVSTPQLWLYNVRILVEVCNSSVVVEGMTVYDLAGTGIRDLRPVFDWSDGKYNPRSILKDSEGYMIFFATAGFYRQPLGILILRTKDMISYEPIKLVIIRGNPSYTGQGALFKWIDGNIHGYLMNWGGSYQGDLHRIVRVVFDENFKLVELNENIRLVNAPPGGRWGHYDIAIFKFNGKWYAITSSFTAGTILWEIEDPTSTVFTYVKTIFERGRENPCIYPVTTSNGEIRFMMSLATDTEFGSRHKIYVFDTHFNLLEEYDIITYRVWSAGHPFYLDPWYIYINQDQSPTRTFQNSGIWPGAYIEVYRLKTNYRHHIEEK</sequence>
<accession>A0A7J3N093</accession>
<gene>
    <name evidence="1" type="ORF">ENT99_07055</name>
    <name evidence="2" type="ORF">ENU64_06850</name>
</gene>
<evidence type="ECO:0000313" key="1">
    <source>
        <dbReference type="EMBL" id="HFQ79434.1"/>
    </source>
</evidence>
<dbReference type="SUPFAM" id="SSF75005">
    <property type="entry name" value="Arabinanase/levansucrase/invertase"/>
    <property type="match status" value="1"/>
</dbReference>
<proteinExistence type="predicted"/>
<name>A0A7J3N093_9CREN</name>